<feature type="domain" description="Histidine kinase" evidence="9">
    <location>
        <begin position="427"/>
        <end position="645"/>
    </location>
</feature>
<keyword evidence="7" id="KW-0802">TPR repeat</keyword>
<sequence length="645" mass="73419">MNLKFKKPLIITQTINWFVLLAIVATVNLYSQTPQIDSLKQELKKAANDTIRSDFNERIAYEYLYYQPDSAKRYIDKALELAQLNNYQRGIAKAYNRMGTYYIVTSKYPDAILEFQKALPLYKAKNDSLGLSESYGNLGVLEFYLRDYESSEKNFRQALDYVDSVNNRNQYIKYIVNLSGVFREKRVLDSAVYYSKKALYLIKGGGDPRIAGVAYFNLGTARYFLGSYDEAIANLNLALQSSNFPVQFQCLAKSYIAQSYTAQGRLDEAASELLAIEQQVLDLKDQYVILAYYEARQKLHEANNNTAEALAYAQKYIKLNDEIHNREQSNILQNLKIQFGIEEQQLENELLRSDAEMQALQIKHQRYAIIGISVLIVLLFLLLFILYRMYSYKKSANRILKKEQQVLNTSNKNLTAINHQKNNLFSIVAHDVKSPVAAVLSSINLLHNNYKNFTSEEIEALSEELKKQTSNLYYLIDSVLLWAKSQMNGYKFIISEVHPHKVVSEVVEAEDVFIERKNLKIDCVIPKEDIIFTDRQVVIVIMRNLLSNAIKFTPANGKITFSANRTAEVYELSISDTGVGMSKTDLDKVLIKKERFSVKGTNDEAGNGIGLILCQEIAHQIGGEIVATSQPGNGSTFTLKLPIIK</sequence>
<dbReference type="SMART" id="SM00387">
    <property type="entry name" value="HATPase_c"/>
    <property type="match status" value="1"/>
</dbReference>
<evidence type="ECO:0000256" key="8">
    <source>
        <dbReference type="SAM" id="Phobius"/>
    </source>
</evidence>
<dbReference type="AlphaFoldDB" id="A0A1M5SP92"/>
<accession>A0A1M5SP92</accession>
<keyword evidence="4" id="KW-0808">Transferase</keyword>
<evidence type="ECO:0000313" key="13">
    <source>
        <dbReference type="Proteomes" id="UP000290037"/>
    </source>
</evidence>
<feature type="transmembrane region" description="Helical" evidence="8">
    <location>
        <begin position="9"/>
        <end position="30"/>
    </location>
</feature>
<organism evidence="11 12">
    <name type="scientific">Leeuwenhoekiella palythoae</name>
    <dbReference type="NCBI Taxonomy" id="573501"/>
    <lineage>
        <taxon>Bacteria</taxon>
        <taxon>Pseudomonadati</taxon>
        <taxon>Bacteroidota</taxon>
        <taxon>Flavobacteriia</taxon>
        <taxon>Flavobacteriales</taxon>
        <taxon>Flavobacteriaceae</taxon>
        <taxon>Leeuwenhoekiella</taxon>
    </lineage>
</organism>
<dbReference type="PANTHER" id="PTHR43711">
    <property type="entry name" value="TWO-COMPONENT HISTIDINE KINASE"/>
    <property type="match status" value="1"/>
</dbReference>
<evidence type="ECO:0000256" key="6">
    <source>
        <dbReference type="ARBA" id="ARBA00023012"/>
    </source>
</evidence>
<keyword evidence="5 11" id="KW-0418">Kinase</keyword>
<evidence type="ECO:0000313" key="12">
    <source>
        <dbReference type="Proteomes" id="UP000184240"/>
    </source>
</evidence>
<reference evidence="12" key="2">
    <citation type="submission" date="2016-11" db="EMBL/GenBank/DDBJ databases">
        <authorList>
            <person name="Varghese N."/>
            <person name="Submissions S."/>
        </authorList>
    </citation>
    <scope>NUCLEOTIDE SEQUENCE [LARGE SCALE GENOMIC DNA]</scope>
    <source>
        <strain evidence="12">DSM 19859</strain>
    </source>
</reference>
<protein>
    <recommendedName>
        <fullName evidence="2">histidine kinase</fullName>
        <ecNumber evidence="2">2.7.13.3</ecNumber>
    </recommendedName>
</protein>
<dbReference type="Proteomes" id="UP000290037">
    <property type="component" value="Unassembled WGS sequence"/>
</dbReference>
<keyword evidence="13" id="KW-1185">Reference proteome</keyword>
<evidence type="ECO:0000313" key="10">
    <source>
        <dbReference type="EMBL" id="RXG28904.1"/>
    </source>
</evidence>
<evidence type="ECO:0000313" key="11">
    <source>
        <dbReference type="EMBL" id="SHH40369.1"/>
    </source>
</evidence>
<dbReference type="SMART" id="SM00388">
    <property type="entry name" value="HisKA"/>
    <property type="match status" value="1"/>
</dbReference>
<dbReference type="PANTHER" id="PTHR43711:SF26">
    <property type="entry name" value="SENSOR HISTIDINE KINASE RCSC"/>
    <property type="match status" value="1"/>
</dbReference>
<evidence type="ECO:0000259" key="9">
    <source>
        <dbReference type="PROSITE" id="PS50109"/>
    </source>
</evidence>
<dbReference type="EMBL" id="FQXT01000001">
    <property type="protein sequence ID" value="SHH40369.1"/>
    <property type="molecule type" value="Genomic_DNA"/>
</dbReference>
<dbReference type="SUPFAM" id="SSF48452">
    <property type="entry name" value="TPR-like"/>
    <property type="match status" value="2"/>
</dbReference>
<dbReference type="PROSITE" id="PS50005">
    <property type="entry name" value="TPR"/>
    <property type="match status" value="1"/>
</dbReference>
<dbReference type="SUPFAM" id="SSF55874">
    <property type="entry name" value="ATPase domain of HSP90 chaperone/DNA topoisomerase II/histidine kinase"/>
    <property type="match status" value="1"/>
</dbReference>
<dbReference type="GO" id="GO:0000155">
    <property type="term" value="F:phosphorelay sensor kinase activity"/>
    <property type="evidence" value="ECO:0007669"/>
    <property type="project" value="InterPro"/>
</dbReference>
<dbReference type="Pfam" id="PF13424">
    <property type="entry name" value="TPR_12"/>
    <property type="match status" value="1"/>
</dbReference>
<dbReference type="InterPro" id="IPR036097">
    <property type="entry name" value="HisK_dim/P_sf"/>
</dbReference>
<dbReference type="InterPro" id="IPR003594">
    <property type="entry name" value="HATPase_dom"/>
</dbReference>
<proteinExistence type="predicted"/>
<dbReference type="Gene3D" id="1.10.287.130">
    <property type="match status" value="1"/>
</dbReference>
<dbReference type="InterPro" id="IPR004358">
    <property type="entry name" value="Sig_transdc_His_kin-like_C"/>
</dbReference>
<dbReference type="Pfam" id="PF02518">
    <property type="entry name" value="HATPase_c"/>
    <property type="match status" value="1"/>
</dbReference>
<dbReference type="InterPro" id="IPR003661">
    <property type="entry name" value="HisK_dim/P_dom"/>
</dbReference>
<reference evidence="11" key="1">
    <citation type="submission" date="2016-11" db="EMBL/GenBank/DDBJ databases">
        <authorList>
            <person name="Jaros S."/>
            <person name="Januszkiewicz K."/>
            <person name="Wedrychowicz H."/>
        </authorList>
    </citation>
    <scope>NUCLEOTIDE SEQUENCE [LARGE SCALE GENOMIC DNA]</scope>
    <source>
        <strain evidence="11">DSM 19859</strain>
    </source>
</reference>
<dbReference type="Gene3D" id="1.25.40.10">
    <property type="entry name" value="Tetratricopeptide repeat domain"/>
    <property type="match status" value="1"/>
</dbReference>
<dbReference type="PROSITE" id="PS50109">
    <property type="entry name" value="HIS_KIN"/>
    <property type="match status" value="1"/>
</dbReference>
<evidence type="ECO:0000256" key="1">
    <source>
        <dbReference type="ARBA" id="ARBA00000085"/>
    </source>
</evidence>
<evidence type="ECO:0000256" key="3">
    <source>
        <dbReference type="ARBA" id="ARBA00022553"/>
    </source>
</evidence>
<dbReference type="InterPro" id="IPR005467">
    <property type="entry name" value="His_kinase_dom"/>
</dbReference>
<dbReference type="InterPro" id="IPR019734">
    <property type="entry name" value="TPR_rpt"/>
</dbReference>
<evidence type="ECO:0000256" key="4">
    <source>
        <dbReference type="ARBA" id="ARBA00022679"/>
    </source>
</evidence>
<evidence type="ECO:0000256" key="5">
    <source>
        <dbReference type="ARBA" id="ARBA00022777"/>
    </source>
</evidence>
<dbReference type="OrthoDB" id="9810447at2"/>
<dbReference type="Pfam" id="PF13181">
    <property type="entry name" value="TPR_8"/>
    <property type="match status" value="1"/>
</dbReference>
<feature type="transmembrane region" description="Helical" evidence="8">
    <location>
        <begin position="367"/>
        <end position="387"/>
    </location>
</feature>
<gene>
    <name evidence="10" type="ORF">DSM01_2366</name>
    <name evidence="11" type="ORF">SAMN04487999_0110</name>
</gene>
<dbReference type="EMBL" id="QOVN01000004">
    <property type="protein sequence ID" value="RXG28904.1"/>
    <property type="molecule type" value="Genomic_DNA"/>
</dbReference>
<comment type="catalytic activity">
    <reaction evidence="1">
        <text>ATP + protein L-histidine = ADP + protein N-phospho-L-histidine.</text>
        <dbReference type="EC" id="2.7.13.3"/>
    </reaction>
</comment>
<dbReference type="PRINTS" id="PR00344">
    <property type="entry name" value="BCTRLSENSOR"/>
</dbReference>
<dbReference type="STRING" id="573501.SAMN04487999_0110"/>
<dbReference type="SUPFAM" id="SSF47384">
    <property type="entry name" value="Homodimeric domain of signal transducing histidine kinase"/>
    <property type="match status" value="1"/>
</dbReference>
<feature type="repeat" description="TPR" evidence="7">
    <location>
        <begin position="92"/>
        <end position="125"/>
    </location>
</feature>
<name>A0A1M5SP92_9FLAO</name>
<keyword evidence="6" id="KW-0902">Two-component regulatory system</keyword>
<reference evidence="10 13" key="3">
    <citation type="submission" date="2018-07" db="EMBL/GenBank/DDBJ databases">
        <title>Leeuwenhoekiella genomics.</title>
        <authorList>
            <person name="Tahon G."/>
            <person name="Willems A."/>
        </authorList>
    </citation>
    <scope>NUCLEOTIDE SEQUENCE [LARGE SCALE GENOMIC DNA]</scope>
    <source>
        <strain evidence="10 13">LMG 24856</strain>
    </source>
</reference>
<evidence type="ECO:0000256" key="7">
    <source>
        <dbReference type="PROSITE-ProRule" id="PRU00339"/>
    </source>
</evidence>
<keyword evidence="8" id="KW-0812">Transmembrane</keyword>
<keyword evidence="8" id="KW-1133">Transmembrane helix</keyword>
<keyword evidence="8" id="KW-0472">Membrane</keyword>
<dbReference type="EC" id="2.7.13.3" evidence="2"/>
<dbReference type="CDD" id="cd00082">
    <property type="entry name" value="HisKA"/>
    <property type="match status" value="1"/>
</dbReference>
<dbReference type="Proteomes" id="UP000184240">
    <property type="component" value="Unassembled WGS sequence"/>
</dbReference>
<dbReference type="Gene3D" id="3.30.565.10">
    <property type="entry name" value="Histidine kinase-like ATPase, C-terminal domain"/>
    <property type="match status" value="1"/>
</dbReference>
<dbReference type="RefSeq" id="WP_072979241.1">
    <property type="nucleotide sequence ID" value="NZ_FQXT01000001.1"/>
</dbReference>
<keyword evidence="3" id="KW-0597">Phosphoprotein</keyword>
<dbReference type="InterPro" id="IPR050736">
    <property type="entry name" value="Sensor_HK_Regulatory"/>
</dbReference>
<dbReference type="SMART" id="SM00028">
    <property type="entry name" value="TPR"/>
    <property type="match status" value="3"/>
</dbReference>
<dbReference type="InterPro" id="IPR011990">
    <property type="entry name" value="TPR-like_helical_dom_sf"/>
</dbReference>
<evidence type="ECO:0000256" key="2">
    <source>
        <dbReference type="ARBA" id="ARBA00012438"/>
    </source>
</evidence>
<dbReference type="InterPro" id="IPR036890">
    <property type="entry name" value="HATPase_C_sf"/>
</dbReference>